<dbReference type="EMBL" id="VJZC01000467">
    <property type="protein sequence ID" value="MPY62808.1"/>
    <property type="molecule type" value="Genomic_DNA"/>
</dbReference>
<evidence type="ECO:0000256" key="2">
    <source>
        <dbReference type="ARBA" id="ARBA00023172"/>
    </source>
</evidence>
<evidence type="ECO:0000256" key="3">
    <source>
        <dbReference type="SAM" id="MobiDB-lite"/>
    </source>
</evidence>
<evidence type="ECO:0000259" key="4">
    <source>
        <dbReference type="Pfam" id="PF02735"/>
    </source>
</evidence>
<comment type="caution">
    <text evidence="5">The sequence shown here is derived from an EMBL/GenBank/DDBJ whole genome shotgun (WGS) entry which is preliminary data.</text>
</comment>
<keyword evidence="6" id="KW-1185">Reference proteome</keyword>
<name>A0A5N8XUS8_9ACTN</name>
<dbReference type="InterPro" id="IPR009187">
    <property type="entry name" value="Prok_Ku"/>
</dbReference>
<dbReference type="GO" id="GO:0006303">
    <property type="term" value="P:double-strand break repair via nonhomologous end joining"/>
    <property type="evidence" value="ECO:0007669"/>
    <property type="project" value="InterPro"/>
</dbReference>
<feature type="compositionally biased region" description="Basic residues" evidence="3">
    <location>
        <begin position="110"/>
        <end position="125"/>
    </location>
</feature>
<evidence type="ECO:0000313" key="5">
    <source>
        <dbReference type="EMBL" id="MPY62808.1"/>
    </source>
</evidence>
<protein>
    <recommendedName>
        <fullName evidence="4">Ku domain-containing protein</fullName>
    </recommendedName>
</protein>
<keyword evidence="1" id="KW-0238">DNA-binding</keyword>
<keyword evidence="2" id="KW-0233">DNA recombination</keyword>
<accession>A0A5N8XUS8</accession>
<evidence type="ECO:0000313" key="6">
    <source>
        <dbReference type="Proteomes" id="UP000400924"/>
    </source>
</evidence>
<dbReference type="Pfam" id="PF02735">
    <property type="entry name" value="Ku"/>
    <property type="match status" value="1"/>
</dbReference>
<dbReference type="OrthoDB" id="9795084at2"/>
<dbReference type="GO" id="GO:0003690">
    <property type="term" value="F:double-stranded DNA binding"/>
    <property type="evidence" value="ECO:0007669"/>
    <property type="project" value="TreeGrafter"/>
</dbReference>
<dbReference type="PANTHER" id="PTHR41251:SF1">
    <property type="entry name" value="NON-HOMOLOGOUS END JOINING PROTEIN KU"/>
    <property type="match status" value="1"/>
</dbReference>
<dbReference type="InterPro" id="IPR016194">
    <property type="entry name" value="SPOC-like_C_dom_sf"/>
</dbReference>
<sequence length="198" mass="21200">MAVSTIVRMPITFGLVSIPVTVHAATEQRSTGLKQVHAKDGSRIRLRRYCDAEGVEVPYVEVVRGFEAPGGHVVVLTDEDLSDLPLPTATPCSGRRGAARPRRGPDGHAPGRRGSRPRRPRHLAVRRWPGHEEGHAEVSAPERLINGPAAGGPSGDDVARVFSDGAASGRRLRQDHRSARSAALSETGIRGRPGRGSR</sequence>
<dbReference type="PANTHER" id="PTHR41251">
    <property type="entry name" value="NON-HOMOLOGOUS END JOINING PROTEIN KU"/>
    <property type="match status" value="1"/>
</dbReference>
<evidence type="ECO:0000256" key="1">
    <source>
        <dbReference type="ARBA" id="ARBA00023125"/>
    </source>
</evidence>
<dbReference type="SUPFAM" id="SSF100939">
    <property type="entry name" value="SPOC domain-like"/>
    <property type="match status" value="1"/>
</dbReference>
<dbReference type="RefSeq" id="WP_152776145.1">
    <property type="nucleotide sequence ID" value="NZ_VJZC01000467.1"/>
</dbReference>
<dbReference type="Proteomes" id="UP000400924">
    <property type="component" value="Unassembled WGS sequence"/>
</dbReference>
<proteinExistence type="predicted"/>
<dbReference type="GO" id="GO:0006310">
    <property type="term" value="P:DNA recombination"/>
    <property type="evidence" value="ECO:0007669"/>
    <property type="project" value="UniProtKB-KW"/>
</dbReference>
<feature type="region of interest" description="Disordered" evidence="3">
    <location>
        <begin position="84"/>
        <end position="198"/>
    </location>
</feature>
<feature type="domain" description="Ku" evidence="4">
    <location>
        <begin position="13"/>
        <end position="88"/>
    </location>
</feature>
<dbReference type="InterPro" id="IPR006164">
    <property type="entry name" value="DNA_bd_Ku70/Ku80"/>
</dbReference>
<dbReference type="AlphaFoldDB" id="A0A5N8XUS8"/>
<gene>
    <name evidence="5" type="ORF">FNH08_38370</name>
</gene>
<reference evidence="5 6" key="1">
    <citation type="submission" date="2019-07" db="EMBL/GenBank/DDBJ databases">
        <title>New species of Amycolatopsis and Streptomyces.</title>
        <authorList>
            <person name="Duangmal K."/>
            <person name="Teo W.F.A."/>
            <person name="Lipun K."/>
        </authorList>
    </citation>
    <scope>NUCLEOTIDE SEQUENCE [LARGE SCALE GENOMIC DNA]</scope>
    <source>
        <strain evidence="5 6">NBRC 106415</strain>
    </source>
</reference>
<organism evidence="5 6">
    <name type="scientific">Streptomyces spongiae</name>
    <dbReference type="NCBI Taxonomy" id="565072"/>
    <lineage>
        <taxon>Bacteria</taxon>
        <taxon>Bacillati</taxon>
        <taxon>Actinomycetota</taxon>
        <taxon>Actinomycetes</taxon>
        <taxon>Kitasatosporales</taxon>
        <taxon>Streptomycetaceae</taxon>
        <taxon>Streptomyces</taxon>
    </lineage>
</organism>